<keyword evidence="2" id="KW-1185">Reference proteome</keyword>
<accession>A9D8H6</accession>
<organism evidence="1 2">
    <name type="scientific">Shewanella benthica KT99</name>
    <dbReference type="NCBI Taxonomy" id="314608"/>
    <lineage>
        <taxon>Bacteria</taxon>
        <taxon>Pseudomonadati</taxon>
        <taxon>Pseudomonadota</taxon>
        <taxon>Gammaproteobacteria</taxon>
        <taxon>Alteromonadales</taxon>
        <taxon>Shewanellaceae</taxon>
        <taxon>Shewanella</taxon>
    </lineage>
</organism>
<dbReference type="GO" id="GO:0015562">
    <property type="term" value="F:efflux transmembrane transporter activity"/>
    <property type="evidence" value="ECO:0007669"/>
    <property type="project" value="TreeGrafter"/>
</dbReference>
<dbReference type="GO" id="GO:1990281">
    <property type="term" value="C:efflux pump complex"/>
    <property type="evidence" value="ECO:0007669"/>
    <property type="project" value="TreeGrafter"/>
</dbReference>
<dbReference type="AlphaFoldDB" id="A9D8H6"/>
<dbReference type="PANTHER" id="PTHR30469">
    <property type="entry name" value="MULTIDRUG RESISTANCE PROTEIN MDTA"/>
    <property type="match status" value="1"/>
</dbReference>
<dbReference type="PANTHER" id="PTHR30469:SF18">
    <property type="entry name" value="RESISTANCE-NODULATION-CELL DIVISION (RND) EFFLUX MEMBRANE FUSION PROTEIN-RELATED"/>
    <property type="match status" value="1"/>
</dbReference>
<dbReference type="Gene3D" id="2.40.50.100">
    <property type="match status" value="1"/>
</dbReference>
<protein>
    <submittedName>
        <fullName evidence="1">Putative efflux protein</fullName>
    </submittedName>
</protein>
<evidence type="ECO:0000313" key="2">
    <source>
        <dbReference type="Proteomes" id="UP000005839"/>
    </source>
</evidence>
<dbReference type="STRING" id="314608.KT99_07109"/>
<dbReference type="EMBL" id="ABIC01000014">
    <property type="protein sequence ID" value="EDQ00982.1"/>
    <property type="molecule type" value="Genomic_DNA"/>
</dbReference>
<comment type="caution">
    <text evidence="1">The sequence shown here is derived from an EMBL/GenBank/DDBJ whole genome shotgun (WGS) entry which is preliminary data.</text>
</comment>
<dbReference type="Gene3D" id="2.40.30.170">
    <property type="match status" value="1"/>
</dbReference>
<dbReference type="Gene3D" id="1.10.287.470">
    <property type="entry name" value="Helix hairpin bin"/>
    <property type="match status" value="1"/>
</dbReference>
<dbReference type="RefSeq" id="WP_005499117.1">
    <property type="nucleotide sequence ID" value="NZ_ABIC01000014.1"/>
</dbReference>
<name>A9D8H6_9GAMM</name>
<proteinExistence type="predicted"/>
<reference evidence="1 2" key="1">
    <citation type="submission" date="2007-10" db="EMBL/GenBank/DDBJ databases">
        <authorList>
            <person name="Yayanos A."/>
            <person name="Ferriera S."/>
            <person name="Johnson J."/>
            <person name="Kravitz S."/>
            <person name="Halpern A."/>
            <person name="Remington K."/>
            <person name="Beeson K."/>
            <person name="Tran B."/>
            <person name="Rogers Y.-H."/>
            <person name="Friedman R."/>
            <person name="Venter J.C."/>
        </authorList>
    </citation>
    <scope>NUCLEOTIDE SEQUENCE [LARGE SCALE GENOMIC DNA]</scope>
    <source>
        <strain evidence="1 2">KT99</strain>
    </source>
</reference>
<sequence>MVDVVTQNLQKSQDALDYTELKAPFSGVIGSKSQPEFEQTSPGTSLFSLHQPNQLKAVIDVPENLMSQLVLDQLVLVNWHGAKTSLNARLSSVATLADPIKQTYTVEFIIDQVTNALPGKAVNVIKEGIVLEKAVTLEALRSNSVCLSGELHTGMPL</sequence>
<evidence type="ECO:0000313" key="1">
    <source>
        <dbReference type="EMBL" id="EDQ00982.1"/>
    </source>
</evidence>
<gene>
    <name evidence="1" type="ORF">KT99_07109</name>
</gene>
<dbReference type="Proteomes" id="UP000005839">
    <property type="component" value="Unassembled WGS sequence"/>
</dbReference>